<feature type="compositionally biased region" description="Polar residues" evidence="1">
    <location>
        <begin position="427"/>
        <end position="457"/>
    </location>
</feature>
<feature type="compositionally biased region" description="Low complexity" evidence="1">
    <location>
        <begin position="323"/>
        <end position="350"/>
    </location>
</feature>
<gene>
    <name evidence="2" type="ORF">FNAPI_8384</name>
</gene>
<proteinExistence type="predicted"/>
<dbReference type="EMBL" id="JAAOAO010000321">
    <property type="protein sequence ID" value="KAF5547948.1"/>
    <property type="molecule type" value="Genomic_DNA"/>
</dbReference>
<organism evidence="2 3">
    <name type="scientific">Fusarium napiforme</name>
    <dbReference type="NCBI Taxonomy" id="42672"/>
    <lineage>
        <taxon>Eukaryota</taxon>
        <taxon>Fungi</taxon>
        <taxon>Dikarya</taxon>
        <taxon>Ascomycota</taxon>
        <taxon>Pezizomycotina</taxon>
        <taxon>Sordariomycetes</taxon>
        <taxon>Hypocreomycetidae</taxon>
        <taxon>Hypocreales</taxon>
        <taxon>Nectriaceae</taxon>
        <taxon>Fusarium</taxon>
        <taxon>Fusarium fujikuroi species complex</taxon>
    </lineage>
</organism>
<feature type="compositionally biased region" description="Polar residues" evidence="1">
    <location>
        <begin position="499"/>
        <end position="548"/>
    </location>
</feature>
<comment type="caution">
    <text evidence="2">The sequence shown here is derived from an EMBL/GenBank/DDBJ whole genome shotgun (WGS) entry which is preliminary data.</text>
</comment>
<feature type="compositionally biased region" description="Polar residues" evidence="1">
    <location>
        <begin position="169"/>
        <end position="200"/>
    </location>
</feature>
<protein>
    <submittedName>
        <fullName evidence="2">Uncharacterized protein</fullName>
    </submittedName>
</protein>
<evidence type="ECO:0000256" key="1">
    <source>
        <dbReference type="SAM" id="MobiDB-lite"/>
    </source>
</evidence>
<evidence type="ECO:0000313" key="2">
    <source>
        <dbReference type="EMBL" id="KAF5547948.1"/>
    </source>
</evidence>
<dbReference type="Proteomes" id="UP000574317">
    <property type="component" value="Unassembled WGS sequence"/>
</dbReference>
<reference evidence="2 3" key="1">
    <citation type="submission" date="2020-05" db="EMBL/GenBank/DDBJ databases">
        <title>Identification and distribution of gene clusters putatively required for synthesis of sphingolipid metabolism inhibitors in phylogenetically diverse species of the filamentous fungus Fusarium.</title>
        <authorList>
            <person name="Kim H.-S."/>
            <person name="Busman M."/>
            <person name="Brown D.W."/>
            <person name="Divon H."/>
            <person name="Uhlig S."/>
            <person name="Proctor R.H."/>
        </authorList>
    </citation>
    <scope>NUCLEOTIDE SEQUENCE [LARGE SCALE GENOMIC DNA]</scope>
    <source>
        <strain evidence="2 3">NRRL 25196</strain>
    </source>
</reference>
<feature type="compositionally biased region" description="Polar residues" evidence="1">
    <location>
        <begin position="113"/>
        <end position="131"/>
    </location>
</feature>
<sequence>MVCFSKVFCPCFSRRRRAGSSRGGSSVSDRPSSERRLGNGQPEAQEGGESQQEVELPNRDAAEQPQAPRVGPQPADSIVSFPRLDESPDGDNPSNDVSRQDPPQRDTGIAPQANGTQANIGGPSNNVSVQGAPQHGTPKPRSRRESRSTAAGPNPPFTLRDLVDRPRGSSASAPQANDTQTNVSNPSNNISQQGTPQHSTPKPRSRRESHSTAAGPYVPLLLSDLLKSPRSSSASAPRANDTQTNVSNPSNDVSQNDNPMPGSAPGSHSTATGPFPEYEDPVSGNQDTGSPSDGAPQANDTQTDTDSPSNDVESTSSSPDGINSVLSDDSESSSSSLGSESSNSSLDGDSQANGCKPPDDKGGNTGSSDGAPPVINTQTNVSNPSDNISQQGAPQHGTPKPRIKLWPRRTAAGSLTPGRDLLGGFLNSVSSSLDSAPPVINTQTNVSNPSDNISQQGAPKHGAPKHGTPKPRSRRGSRSIAAGSVATCTDLLGGFLESASGSSDVDPQANDCNPSNDVESASDSSDGARQANKTQTDRAQNSSGSQRGQDPILSEKEREILGLLNLFR</sequence>
<keyword evidence="3" id="KW-1185">Reference proteome</keyword>
<accession>A0A8H5J311</accession>
<evidence type="ECO:0000313" key="3">
    <source>
        <dbReference type="Proteomes" id="UP000574317"/>
    </source>
</evidence>
<feature type="region of interest" description="Disordered" evidence="1">
    <location>
        <begin position="496"/>
        <end position="556"/>
    </location>
</feature>
<feature type="compositionally biased region" description="Polar residues" evidence="1">
    <location>
        <begin position="240"/>
        <end position="258"/>
    </location>
</feature>
<feature type="compositionally biased region" description="Polar residues" evidence="1">
    <location>
        <begin position="298"/>
        <end position="321"/>
    </location>
</feature>
<feature type="region of interest" description="Disordered" evidence="1">
    <location>
        <begin position="15"/>
        <end position="482"/>
    </location>
</feature>
<dbReference type="AlphaFoldDB" id="A0A8H5J311"/>
<feature type="compositionally biased region" description="Polar residues" evidence="1">
    <location>
        <begin position="375"/>
        <end position="393"/>
    </location>
</feature>
<name>A0A8H5J311_9HYPO</name>
<feature type="compositionally biased region" description="Basic residues" evidence="1">
    <location>
        <begin position="462"/>
        <end position="477"/>
    </location>
</feature>
<feature type="compositionally biased region" description="Low complexity" evidence="1">
    <location>
        <begin position="219"/>
        <end position="239"/>
    </location>
</feature>